<dbReference type="GeneID" id="37117344"/>
<proteinExistence type="predicted"/>
<evidence type="ECO:0000313" key="3">
    <source>
        <dbReference type="Proteomes" id="UP000246702"/>
    </source>
</evidence>
<accession>A0A317VN65</accession>
<evidence type="ECO:0000313" key="2">
    <source>
        <dbReference type="EMBL" id="PWY74527.1"/>
    </source>
</evidence>
<protein>
    <submittedName>
        <fullName evidence="2">Uncharacterized protein</fullName>
    </submittedName>
</protein>
<feature type="chain" id="PRO_5016408994" evidence="1">
    <location>
        <begin position="17"/>
        <end position="251"/>
    </location>
</feature>
<keyword evidence="1" id="KW-0732">Signal</keyword>
<keyword evidence="3" id="KW-1185">Reference proteome</keyword>
<name>A0A317VN65_9EURO</name>
<dbReference type="Proteomes" id="UP000246702">
    <property type="component" value="Unassembled WGS sequence"/>
</dbReference>
<gene>
    <name evidence="2" type="ORF">BO94DRAFT_578079</name>
</gene>
<organism evidence="2 3">
    <name type="scientific">Aspergillus sclerotioniger CBS 115572</name>
    <dbReference type="NCBI Taxonomy" id="1450535"/>
    <lineage>
        <taxon>Eukaryota</taxon>
        <taxon>Fungi</taxon>
        <taxon>Dikarya</taxon>
        <taxon>Ascomycota</taxon>
        <taxon>Pezizomycotina</taxon>
        <taxon>Eurotiomycetes</taxon>
        <taxon>Eurotiomycetidae</taxon>
        <taxon>Eurotiales</taxon>
        <taxon>Aspergillaceae</taxon>
        <taxon>Aspergillus</taxon>
        <taxon>Aspergillus subgen. Circumdati</taxon>
    </lineage>
</organism>
<evidence type="ECO:0000256" key="1">
    <source>
        <dbReference type="SAM" id="SignalP"/>
    </source>
</evidence>
<reference evidence="2 3" key="1">
    <citation type="submission" date="2016-12" db="EMBL/GenBank/DDBJ databases">
        <title>The genomes of Aspergillus section Nigri reveals drivers in fungal speciation.</title>
        <authorList>
            <consortium name="DOE Joint Genome Institute"/>
            <person name="Vesth T.C."/>
            <person name="Nybo J."/>
            <person name="Theobald S."/>
            <person name="Brandl J."/>
            <person name="Frisvad J.C."/>
            <person name="Nielsen K.F."/>
            <person name="Lyhne E.K."/>
            <person name="Kogle M.E."/>
            <person name="Kuo A."/>
            <person name="Riley R."/>
            <person name="Clum A."/>
            <person name="Nolan M."/>
            <person name="Lipzen A."/>
            <person name="Salamov A."/>
            <person name="Henrissat B."/>
            <person name="Wiebenga A."/>
            <person name="De Vries R.P."/>
            <person name="Grigoriev I.V."/>
            <person name="Mortensen U.H."/>
            <person name="Andersen M.R."/>
            <person name="Baker S.E."/>
        </authorList>
    </citation>
    <scope>NUCLEOTIDE SEQUENCE [LARGE SCALE GENOMIC DNA]</scope>
    <source>
        <strain evidence="2 3">CBS 115572</strain>
    </source>
</reference>
<dbReference type="EMBL" id="MSFK01000030">
    <property type="protein sequence ID" value="PWY74527.1"/>
    <property type="molecule type" value="Genomic_DNA"/>
</dbReference>
<feature type="signal peptide" evidence="1">
    <location>
        <begin position="1"/>
        <end position="16"/>
    </location>
</feature>
<comment type="caution">
    <text evidence="2">The sequence shown here is derived from an EMBL/GenBank/DDBJ whole genome shotgun (WGS) entry which is preliminary data.</text>
</comment>
<sequence length="251" mass="28216">MVPFLLVVFEIRGVVCVAKSQNSHYHDLETSDLVNTPRGPLGLLPNLFFNPLHRTHAGQLDGGRELQARMWIPTSYRIPIYHAIKPAPLYPSLRRTNEVSMIEQCLWIYQISTSLAKNTPEHGAPSIGHTIHPPESLAEGPHKILVTYPWKPPTATQTREAPWVSYILSSRSTYIHFHVSDFRISRLSRCLKESTGLDATQDTIRWSSYDQIPTIVLIDRTPTTLPLPVHSQLPTRGVHVTHGSLVNETGA</sequence>
<dbReference type="AlphaFoldDB" id="A0A317VN65"/>
<dbReference type="RefSeq" id="XP_025463720.1">
    <property type="nucleotide sequence ID" value="XM_025615201.1"/>
</dbReference>